<evidence type="ECO:0000313" key="7">
    <source>
        <dbReference type="Proteomes" id="UP000449906"/>
    </source>
</evidence>
<comment type="caution">
    <text evidence="6">The sequence shown here is derived from an EMBL/GenBank/DDBJ whole genome shotgun (WGS) entry which is preliminary data.</text>
</comment>
<dbReference type="InterPro" id="IPR013149">
    <property type="entry name" value="ADH-like_C"/>
</dbReference>
<dbReference type="Proteomes" id="UP000449906">
    <property type="component" value="Unassembled WGS sequence"/>
</dbReference>
<dbReference type="Pfam" id="PF00107">
    <property type="entry name" value="ADH_zinc_N"/>
    <property type="match status" value="1"/>
</dbReference>
<dbReference type="SMART" id="SM00829">
    <property type="entry name" value="PKS_ER"/>
    <property type="match status" value="1"/>
</dbReference>
<dbReference type="SUPFAM" id="SSF51735">
    <property type="entry name" value="NAD(P)-binding Rossmann-fold domains"/>
    <property type="match status" value="1"/>
</dbReference>
<dbReference type="Gene3D" id="3.40.50.720">
    <property type="entry name" value="NAD(P)-binding Rossmann-like Domain"/>
    <property type="match status" value="1"/>
</dbReference>
<dbReference type="RefSeq" id="WP_151581581.1">
    <property type="nucleotide sequence ID" value="NZ_WBVM01000002.1"/>
</dbReference>
<accession>A0A7J5DVY3</accession>
<dbReference type="GO" id="GO:0016491">
    <property type="term" value="F:oxidoreductase activity"/>
    <property type="evidence" value="ECO:0007669"/>
    <property type="project" value="UniProtKB-KW"/>
</dbReference>
<dbReference type="EMBL" id="WBVM01000002">
    <property type="protein sequence ID" value="KAB2809389.1"/>
    <property type="molecule type" value="Genomic_DNA"/>
</dbReference>
<gene>
    <name evidence="6" type="ORF">F9L07_20370</name>
</gene>
<reference evidence="6 7" key="1">
    <citation type="submission" date="2019-09" db="EMBL/GenBank/DDBJ databases">
        <title>Pimelobacter sp. isolated from Paulinella.</title>
        <authorList>
            <person name="Jeong S.E."/>
        </authorList>
    </citation>
    <scope>NUCLEOTIDE SEQUENCE [LARGE SCALE GENOMIC DNA]</scope>
    <source>
        <strain evidence="6 7">Pch-N</strain>
    </source>
</reference>
<keyword evidence="2" id="KW-0479">Metal-binding</keyword>
<dbReference type="InterPro" id="IPR020843">
    <property type="entry name" value="ER"/>
</dbReference>
<dbReference type="PANTHER" id="PTHR43401:SF2">
    <property type="entry name" value="L-THREONINE 3-DEHYDROGENASE"/>
    <property type="match status" value="1"/>
</dbReference>
<organism evidence="6 7">
    <name type="scientific">Nocardioides simplex</name>
    <name type="common">Arthrobacter simplex</name>
    <dbReference type="NCBI Taxonomy" id="2045"/>
    <lineage>
        <taxon>Bacteria</taxon>
        <taxon>Bacillati</taxon>
        <taxon>Actinomycetota</taxon>
        <taxon>Actinomycetes</taxon>
        <taxon>Propionibacteriales</taxon>
        <taxon>Nocardioidaceae</taxon>
        <taxon>Pimelobacter</taxon>
    </lineage>
</organism>
<dbReference type="Gene3D" id="3.90.180.10">
    <property type="entry name" value="Medium-chain alcohol dehydrogenases, catalytic domain"/>
    <property type="match status" value="1"/>
</dbReference>
<evidence type="ECO:0000313" key="6">
    <source>
        <dbReference type="EMBL" id="KAB2809389.1"/>
    </source>
</evidence>
<dbReference type="InterPro" id="IPR036291">
    <property type="entry name" value="NAD(P)-bd_dom_sf"/>
</dbReference>
<proteinExistence type="predicted"/>
<dbReference type="GO" id="GO:0046872">
    <property type="term" value="F:metal ion binding"/>
    <property type="evidence" value="ECO:0007669"/>
    <property type="project" value="UniProtKB-KW"/>
</dbReference>
<evidence type="ECO:0000256" key="3">
    <source>
        <dbReference type="ARBA" id="ARBA00022833"/>
    </source>
</evidence>
<feature type="domain" description="Enoyl reductase (ER)" evidence="5">
    <location>
        <begin position="18"/>
        <end position="332"/>
    </location>
</feature>
<name>A0A7J5DVY3_NOCSI</name>
<dbReference type="PANTHER" id="PTHR43401">
    <property type="entry name" value="L-THREONINE 3-DEHYDROGENASE"/>
    <property type="match status" value="1"/>
</dbReference>
<dbReference type="Pfam" id="PF08240">
    <property type="entry name" value="ADH_N"/>
    <property type="match status" value="1"/>
</dbReference>
<dbReference type="SUPFAM" id="SSF50129">
    <property type="entry name" value="GroES-like"/>
    <property type="match status" value="1"/>
</dbReference>
<evidence type="ECO:0000256" key="4">
    <source>
        <dbReference type="ARBA" id="ARBA00023002"/>
    </source>
</evidence>
<sequence length="345" mass="36173">MTRRPSMLALRKPGPEPGELALQEVARPEPSPGQVVVEVRGAGICGTDLHIMEGEYPSEPPVTLGHEVAGVVVRAGTPDSPWVGARVGVESFFSTDDTCPMCRAGRRNLCPERRSIGSFEDGGFAAEVLVPVRNLHRLPDALDLHAAALLEPLGCVVNCLLDPPRINAGDRVLVTGPGTLGLLAAQVARSCGGQVTVVGTSRDGARLAVARDLGFEARTVEESIGDVERAIECSGSAAGLTLCLERLLPGGHLVQIGLFGRPVSVPLDLLCSKGLSCSSDIAAPASAWQRALALVASGEVELGALITEVVPLRDWRRAFDSSRTADGLKYVIDPQLPGDAPLRPS</sequence>
<dbReference type="InterPro" id="IPR013154">
    <property type="entry name" value="ADH-like_N"/>
</dbReference>
<evidence type="ECO:0000259" key="5">
    <source>
        <dbReference type="SMART" id="SM00829"/>
    </source>
</evidence>
<evidence type="ECO:0000256" key="2">
    <source>
        <dbReference type="ARBA" id="ARBA00022723"/>
    </source>
</evidence>
<evidence type="ECO:0000256" key="1">
    <source>
        <dbReference type="ARBA" id="ARBA00001947"/>
    </source>
</evidence>
<keyword evidence="4" id="KW-0560">Oxidoreductase</keyword>
<dbReference type="AlphaFoldDB" id="A0A7J5DVY3"/>
<protein>
    <submittedName>
        <fullName evidence="6">Alcohol dehydrogenase catalytic domain-containing protein</fullName>
    </submittedName>
</protein>
<dbReference type="InterPro" id="IPR011032">
    <property type="entry name" value="GroES-like_sf"/>
</dbReference>
<comment type="cofactor">
    <cofactor evidence="1">
        <name>Zn(2+)</name>
        <dbReference type="ChEBI" id="CHEBI:29105"/>
    </cofactor>
</comment>
<dbReference type="InterPro" id="IPR050129">
    <property type="entry name" value="Zn_alcohol_dh"/>
</dbReference>
<keyword evidence="3" id="KW-0862">Zinc</keyword>